<keyword evidence="3" id="KW-1185">Reference proteome</keyword>
<dbReference type="Proteomes" id="UP000663852">
    <property type="component" value="Unassembled WGS sequence"/>
</dbReference>
<name>A0A816FHS6_ADIRI</name>
<reference evidence="2" key="1">
    <citation type="submission" date="2021-02" db="EMBL/GenBank/DDBJ databases">
        <authorList>
            <person name="Nowell W R."/>
        </authorList>
    </citation>
    <scope>NUCLEOTIDE SEQUENCE</scope>
</reference>
<dbReference type="AlphaFoldDB" id="A0A816FHS6"/>
<evidence type="ECO:0000313" key="2">
    <source>
        <dbReference type="EMBL" id="CAF1661729.1"/>
    </source>
</evidence>
<evidence type="ECO:0000313" key="1">
    <source>
        <dbReference type="EMBL" id="CAF0723738.1"/>
    </source>
</evidence>
<protein>
    <submittedName>
        <fullName evidence="2">Uncharacterized protein</fullName>
    </submittedName>
</protein>
<dbReference type="EMBL" id="CAJNOJ010000001">
    <property type="protein sequence ID" value="CAF0723738.1"/>
    <property type="molecule type" value="Genomic_DNA"/>
</dbReference>
<organism evidence="2 3">
    <name type="scientific">Adineta ricciae</name>
    <name type="common">Rotifer</name>
    <dbReference type="NCBI Taxonomy" id="249248"/>
    <lineage>
        <taxon>Eukaryota</taxon>
        <taxon>Metazoa</taxon>
        <taxon>Spiralia</taxon>
        <taxon>Gnathifera</taxon>
        <taxon>Rotifera</taxon>
        <taxon>Eurotatoria</taxon>
        <taxon>Bdelloidea</taxon>
        <taxon>Adinetida</taxon>
        <taxon>Adinetidae</taxon>
        <taxon>Adineta</taxon>
    </lineage>
</organism>
<dbReference type="EMBL" id="CAJNOR010011496">
    <property type="protein sequence ID" value="CAF1661729.1"/>
    <property type="molecule type" value="Genomic_DNA"/>
</dbReference>
<dbReference type="OrthoDB" id="9972063at2759"/>
<gene>
    <name evidence="1" type="ORF">EDS130_LOCUS527</name>
    <name evidence="2" type="ORF">XAT740_LOCUS57000</name>
</gene>
<comment type="caution">
    <text evidence="2">The sequence shown here is derived from an EMBL/GenBank/DDBJ whole genome shotgun (WGS) entry which is preliminary data.</text>
</comment>
<dbReference type="Proteomes" id="UP000663828">
    <property type="component" value="Unassembled WGS sequence"/>
</dbReference>
<evidence type="ECO:0000313" key="3">
    <source>
        <dbReference type="Proteomes" id="UP000663828"/>
    </source>
</evidence>
<sequence>MINQSIDIPANPSPDLPVELVFDVLTPRPHFIIKHKKEFRKATPTENELKDVIKLITDFLIEKPDYDSNTILSFHRGIWYKQKCPDFHAHLCVPRKPYCREVQRMVSSDQWLSSIDYLNRLEKNLICSKMKYSEYQTKCLVMAYRCFNDPVSRYLPLSQFNTSKFTLVFLASSPRIGVIAKTKTTELKILYNFMENFYFSARKKLSAINPLYENFGAHLCLHVGGKKKKNVHVVERTDRVLFNTIECIKTERIVGYVQMEEQLYLRWLPNIFHRTWLHEFRNNQHFVRT</sequence>
<accession>A0A816FHS6</accession>
<proteinExistence type="predicted"/>